<dbReference type="EMBL" id="JBGONM010000012">
    <property type="protein sequence ID" value="MEZ8080814.1"/>
    <property type="molecule type" value="Genomic_DNA"/>
</dbReference>
<keyword evidence="2" id="KW-0449">Lipoprotein</keyword>
<comment type="caution">
    <text evidence="2">The sequence shown here is derived from an EMBL/GenBank/DDBJ whole genome shotgun (WGS) entry which is preliminary data.</text>
</comment>
<dbReference type="RefSeq" id="WP_241814571.1">
    <property type="nucleotide sequence ID" value="NZ_AJYG02000063.1"/>
</dbReference>
<gene>
    <name evidence="2" type="ORF">ACED35_06790</name>
</gene>
<evidence type="ECO:0000313" key="2">
    <source>
        <dbReference type="EMBL" id="MEZ8080814.1"/>
    </source>
</evidence>
<evidence type="ECO:0000256" key="1">
    <source>
        <dbReference type="SAM" id="SignalP"/>
    </source>
</evidence>
<accession>A0ABV4L203</accession>
<proteinExistence type="predicted"/>
<feature type="signal peptide" evidence="1">
    <location>
        <begin position="1"/>
        <end position="23"/>
    </location>
</feature>
<evidence type="ECO:0000313" key="3">
    <source>
        <dbReference type="Proteomes" id="UP001569154"/>
    </source>
</evidence>
<protein>
    <submittedName>
        <fullName evidence="2">LPP20 family lipoprotein</fullName>
    </submittedName>
</protein>
<dbReference type="Proteomes" id="UP001569154">
    <property type="component" value="Unassembled WGS sequence"/>
</dbReference>
<keyword evidence="1" id="KW-0732">Signal</keyword>
<dbReference type="PROSITE" id="PS51257">
    <property type="entry name" value="PROKAR_LIPOPROTEIN"/>
    <property type="match status" value="1"/>
</dbReference>
<sequence>MKNINKKMFIRVLPMVFFPVLFSGCQSTTPPDWYAVEQVNHPEYVYAVGEGRSLNLAKKSALSGVNSQLWTQVDSTFSMNDVYKRINDDSTSYETTSNKINAKSAQVTLTGVEYVQSEKNDVAYYVQARVGRDNIKSQLSSEIKQIESAAKSKIENLSHQDKLLWWLDNRGSEEKLEDLYVRLAILSSLGSDEENSVVYLPELLGDISKVKSELLVFIRPDKKDRKSAAFISEKFSVEGIATTQSSSRQATHILTMKSEYRRGMVGDAYITTKLTDLVLKNKAGKTLANNEIISTGNSMTSYKLSQEGAERHFSALLEEAGIWQAVGLKK</sequence>
<name>A0ABV4L203_9GAMM</name>
<keyword evidence="3" id="KW-1185">Reference proteome</keyword>
<feature type="chain" id="PRO_5045218160" evidence="1">
    <location>
        <begin position="24"/>
        <end position="330"/>
    </location>
</feature>
<organism evidence="2 3">
    <name type="scientific">Enterovibrio norvegicus</name>
    <dbReference type="NCBI Taxonomy" id="188144"/>
    <lineage>
        <taxon>Bacteria</taxon>
        <taxon>Pseudomonadati</taxon>
        <taxon>Pseudomonadota</taxon>
        <taxon>Gammaproteobacteria</taxon>
        <taxon>Vibrionales</taxon>
        <taxon>Vibrionaceae</taxon>
        <taxon>Enterovibrio</taxon>
    </lineage>
</organism>
<reference evidence="2 3" key="1">
    <citation type="submission" date="2024-06" db="EMBL/GenBank/DDBJ databases">
        <authorList>
            <person name="Steensen K."/>
            <person name="Seneca J."/>
            <person name="Bartlau N."/>
            <person name="Yu A.X."/>
            <person name="Polz M.F."/>
        </authorList>
    </citation>
    <scope>NUCLEOTIDE SEQUENCE [LARGE SCALE GENOMIC DNA]</scope>
    <source>
        <strain evidence="2 3">1F260</strain>
    </source>
</reference>
<dbReference type="Gene3D" id="3.10.28.20">
    <property type="entry name" value="Acetamidase/Formamidase-like domains"/>
    <property type="match status" value="1"/>
</dbReference>